<evidence type="ECO:0000259" key="10">
    <source>
        <dbReference type="Pfam" id="PF05649"/>
    </source>
</evidence>
<dbReference type="InterPro" id="IPR008753">
    <property type="entry name" value="Peptidase_M13_N"/>
</dbReference>
<gene>
    <name evidence="11" type="primary">106072105</name>
</gene>
<keyword evidence="3" id="KW-0645">Protease</keyword>
<dbReference type="Pfam" id="PF05649">
    <property type="entry name" value="Peptidase_M13_N"/>
    <property type="match status" value="1"/>
</dbReference>
<dbReference type="PROSITE" id="PS51885">
    <property type="entry name" value="NEPRILYSIN"/>
    <property type="match status" value="1"/>
</dbReference>
<evidence type="ECO:0000256" key="7">
    <source>
        <dbReference type="ARBA" id="ARBA00023049"/>
    </source>
</evidence>
<proteinExistence type="inferred from homology"/>
<keyword evidence="6" id="KW-0862">Zinc</keyword>
<organism evidence="11 12">
    <name type="scientific">Biomphalaria glabrata</name>
    <name type="common">Bloodfluke planorb</name>
    <name type="synonym">Freshwater snail</name>
    <dbReference type="NCBI Taxonomy" id="6526"/>
    <lineage>
        <taxon>Eukaryota</taxon>
        <taxon>Metazoa</taxon>
        <taxon>Spiralia</taxon>
        <taxon>Lophotrochozoa</taxon>
        <taxon>Mollusca</taxon>
        <taxon>Gastropoda</taxon>
        <taxon>Heterobranchia</taxon>
        <taxon>Euthyneura</taxon>
        <taxon>Panpulmonata</taxon>
        <taxon>Hygrophila</taxon>
        <taxon>Lymnaeoidea</taxon>
        <taxon>Planorbidae</taxon>
        <taxon>Biomphalaria</taxon>
    </lineage>
</organism>
<dbReference type="AlphaFoldDB" id="A0A2C9LKB7"/>
<dbReference type="InterPro" id="IPR018497">
    <property type="entry name" value="Peptidase_M13_C"/>
</dbReference>
<feature type="domain" description="Peptidase M13 C-terminal" evidence="9">
    <location>
        <begin position="491"/>
        <end position="692"/>
    </location>
</feature>
<keyword evidence="7" id="KW-0482">Metalloprotease</keyword>
<evidence type="ECO:0000256" key="8">
    <source>
        <dbReference type="SAM" id="SignalP"/>
    </source>
</evidence>
<dbReference type="PANTHER" id="PTHR11733:SF167">
    <property type="entry name" value="FI17812P1-RELATED"/>
    <property type="match status" value="1"/>
</dbReference>
<dbReference type="SUPFAM" id="SSF55486">
    <property type="entry name" value="Metalloproteases ('zincins'), catalytic domain"/>
    <property type="match status" value="1"/>
</dbReference>
<dbReference type="VEuPathDB" id="VectorBase:BGLB032002"/>
<evidence type="ECO:0000259" key="9">
    <source>
        <dbReference type="Pfam" id="PF01431"/>
    </source>
</evidence>
<dbReference type="Proteomes" id="UP000076420">
    <property type="component" value="Unassembled WGS sequence"/>
</dbReference>
<protein>
    <recommendedName>
        <fullName evidence="13">Peptidase M13 C-terminal domain-containing protein</fullName>
    </recommendedName>
</protein>
<keyword evidence="5" id="KW-0378">Hydrolase</keyword>
<accession>A0A2C9LKB7</accession>
<name>A0A2C9LKB7_BIOGL</name>
<dbReference type="Gene3D" id="1.10.1380.10">
    <property type="entry name" value="Neutral endopeptidase , domain2"/>
    <property type="match status" value="1"/>
</dbReference>
<dbReference type="OrthoDB" id="6475849at2759"/>
<dbReference type="InterPro" id="IPR024079">
    <property type="entry name" value="MetalloPept_cat_dom_sf"/>
</dbReference>
<reference evidence="11" key="1">
    <citation type="submission" date="2020-05" db="UniProtKB">
        <authorList>
            <consortium name="EnsemblMetazoa"/>
        </authorList>
    </citation>
    <scope>IDENTIFICATION</scope>
    <source>
        <strain evidence="11">BB02</strain>
    </source>
</reference>
<dbReference type="VEuPathDB" id="VectorBase:BGLAX_040338"/>
<dbReference type="PANTHER" id="PTHR11733">
    <property type="entry name" value="ZINC METALLOPROTEASE FAMILY M13 NEPRILYSIN-RELATED"/>
    <property type="match status" value="1"/>
</dbReference>
<dbReference type="GO" id="GO:0005886">
    <property type="term" value="C:plasma membrane"/>
    <property type="evidence" value="ECO:0007669"/>
    <property type="project" value="TreeGrafter"/>
</dbReference>
<evidence type="ECO:0000256" key="5">
    <source>
        <dbReference type="ARBA" id="ARBA00022801"/>
    </source>
</evidence>
<evidence type="ECO:0000313" key="12">
    <source>
        <dbReference type="Proteomes" id="UP000076420"/>
    </source>
</evidence>
<dbReference type="EnsemblMetazoa" id="BGLB032002-RA">
    <property type="protein sequence ID" value="BGLB032002-PA"/>
    <property type="gene ID" value="BGLB032002"/>
</dbReference>
<comment type="cofactor">
    <cofactor evidence="1">
        <name>Zn(2+)</name>
        <dbReference type="ChEBI" id="CHEBI:29105"/>
    </cofactor>
</comment>
<keyword evidence="4" id="KW-0479">Metal-binding</keyword>
<sequence length="693" mass="80002">MISFRMWVLFFLVSYHVTTVAGMVLPENKTQRACQTEECRLGQHIADMMNRSVDPCEDMYQFSCGGWLRDNPLPEKRKRLMPMDKTSGQIDEQLIQLFQSNDTTYKGNDSTAIRKVKKLYRICKDRDSIYYKGNETLLKLIEELGSWTVTSTLGEWNETPWSLQKALQKSHSLWGKSFWSISVSKDVTNGSRYILYLSQNGIINSNPNKYNDTELKEKFLNKTVSNAAILGGEEERVRDKMEEVFELHFNLSKIFVPTNERENPVNLVNKMTLREFQNLLGSWIDIEQYFSAFHDQKFLTEDDEMIVKDPNYFKKLKDIMEKTNKEVLANYIVYDFIEKALPYLPSKPFNGSTEFRSDKKCLDLISSMMGLAVSALYLENKDFSEITPKVQILFDNIREQFVQELGNQNSTDSQTKSILIAKAKSTTIRIGFPDFITDSAKLDHEFEDLEIVETNFLDNFVRVNSFGNAKIIKNYRGNPEPSWSKNLHETNAYYDSLFNQVTILAGLLQEPFVSLSYPDAYLYGLIGTVIGHELLHGFSGTLIFIDANGHVGDFWAKNFTETFKRKSKCLVDQFDSYLYNGHNLKGKLSLGETTSDNSGMKYSFKAYKNAIKSNHSLPYLNLTDEQLFFVGWSQFWCGHYDFEKVKNIFIENSVHPISQFRVYSTMSNSEDFSKTFQCSENATLNPDTKCSVW</sequence>
<dbReference type="GO" id="GO:0004222">
    <property type="term" value="F:metalloendopeptidase activity"/>
    <property type="evidence" value="ECO:0007669"/>
    <property type="project" value="InterPro"/>
</dbReference>
<dbReference type="InterPro" id="IPR000718">
    <property type="entry name" value="Peptidase_M13"/>
</dbReference>
<dbReference type="KEGG" id="bgt:106072105"/>
<evidence type="ECO:0000256" key="4">
    <source>
        <dbReference type="ARBA" id="ARBA00022723"/>
    </source>
</evidence>
<evidence type="ECO:0000256" key="3">
    <source>
        <dbReference type="ARBA" id="ARBA00022670"/>
    </source>
</evidence>
<evidence type="ECO:0000256" key="6">
    <source>
        <dbReference type="ARBA" id="ARBA00022833"/>
    </source>
</evidence>
<dbReference type="GO" id="GO:0016485">
    <property type="term" value="P:protein processing"/>
    <property type="evidence" value="ECO:0007669"/>
    <property type="project" value="TreeGrafter"/>
</dbReference>
<comment type="similarity">
    <text evidence="2">Belongs to the peptidase M13 family.</text>
</comment>
<feature type="chain" id="PRO_5012271224" description="Peptidase M13 C-terminal domain-containing protein" evidence="8">
    <location>
        <begin position="23"/>
        <end position="693"/>
    </location>
</feature>
<evidence type="ECO:0008006" key="13">
    <source>
        <dbReference type="Google" id="ProtNLM"/>
    </source>
</evidence>
<dbReference type="Gene3D" id="3.40.390.10">
    <property type="entry name" value="Collagenase (Catalytic Domain)"/>
    <property type="match status" value="1"/>
</dbReference>
<dbReference type="CDD" id="cd08662">
    <property type="entry name" value="M13"/>
    <property type="match status" value="1"/>
</dbReference>
<feature type="signal peptide" evidence="8">
    <location>
        <begin position="1"/>
        <end position="22"/>
    </location>
</feature>
<dbReference type="Pfam" id="PF01431">
    <property type="entry name" value="Peptidase_M13"/>
    <property type="match status" value="1"/>
</dbReference>
<evidence type="ECO:0000256" key="2">
    <source>
        <dbReference type="ARBA" id="ARBA00007357"/>
    </source>
</evidence>
<keyword evidence="8" id="KW-0732">Signal</keyword>
<evidence type="ECO:0000313" key="11">
    <source>
        <dbReference type="EnsemblMetazoa" id="BGLB032002-PA"/>
    </source>
</evidence>
<evidence type="ECO:0000256" key="1">
    <source>
        <dbReference type="ARBA" id="ARBA00001947"/>
    </source>
</evidence>
<dbReference type="InterPro" id="IPR042089">
    <property type="entry name" value="Peptidase_M13_dom_2"/>
</dbReference>
<dbReference type="GO" id="GO:0046872">
    <property type="term" value="F:metal ion binding"/>
    <property type="evidence" value="ECO:0007669"/>
    <property type="project" value="UniProtKB-KW"/>
</dbReference>
<feature type="domain" description="Peptidase M13 N-terminal" evidence="10">
    <location>
        <begin position="55"/>
        <end position="433"/>
    </location>
</feature>
<dbReference type="PRINTS" id="PR00786">
    <property type="entry name" value="NEPRILYSIN"/>
</dbReference>